<dbReference type="EMBL" id="MU002513">
    <property type="protein sequence ID" value="KAF2786226.1"/>
    <property type="molecule type" value="Genomic_DNA"/>
</dbReference>
<evidence type="ECO:0000313" key="2">
    <source>
        <dbReference type="Proteomes" id="UP000799757"/>
    </source>
</evidence>
<name>A0A6A6WQ76_9PLEO</name>
<evidence type="ECO:0000313" key="1">
    <source>
        <dbReference type="EMBL" id="KAF2786226.1"/>
    </source>
</evidence>
<accession>A0A6A6WQ76</accession>
<proteinExistence type="predicted"/>
<dbReference type="Proteomes" id="UP000799757">
    <property type="component" value="Unassembled WGS sequence"/>
</dbReference>
<protein>
    <submittedName>
        <fullName evidence="1">Uncharacterized protein</fullName>
    </submittedName>
</protein>
<sequence length="101" mass="11146">DGRGATIWKQQNMIGDIVPADQTAVPGNAWCTNLNNIFGGWDKKVRSLVVQDGYKCQFYTEYDCPTAGLYLDLGSKDDLVLQPTLTADFDLKIHSVFCAAI</sequence>
<dbReference type="OrthoDB" id="3786098at2759"/>
<dbReference type="Gene3D" id="2.60.20.10">
    <property type="entry name" value="Crystallins"/>
    <property type="match status" value="1"/>
</dbReference>
<gene>
    <name evidence="1" type="ORF">K505DRAFT_202262</name>
</gene>
<feature type="non-terminal residue" evidence="1">
    <location>
        <position position="1"/>
    </location>
</feature>
<reference evidence="1" key="1">
    <citation type="journal article" date="2020" name="Stud. Mycol.">
        <title>101 Dothideomycetes genomes: a test case for predicting lifestyles and emergence of pathogens.</title>
        <authorList>
            <person name="Haridas S."/>
            <person name="Albert R."/>
            <person name="Binder M."/>
            <person name="Bloem J."/>
            <person name="Labutti K."/>
            <person name="Salamov A."/>
            <person name="Andreopoulos B."/>
            <person name="Baker S."/>
            <person name="Barry K."/>
            <person name="Bills G."/>
            <person name="Bluhm B."/>
            <person name="Cannon C."/>
            <person name="Castanera R."/>
            <person name="Culley D."/>
            <person name="Daum C."/>
            <person name="Ezra D."/>
            <person name="Gonzalez J."/>
            <person name="Henrissat B."/>
            <person name="Kuo A."/>
            <person name="Liang C."/>
            <person name="Lipzen A."/>
            <person name="Lutzoni F."/>
            <person name="Magnuson J."/>
            <person name="Mondo S."/>
            <person name="Nolan M."/>
            <person name="Ohm R."/>
            <person name="Pangilinan J."/>
            <person name="Park H.-J."/>
            <person name="Ramirez L."/>
            <person name="Alfaro M."/>
            <person name="Sun H."/>
            <person name="Tritt A."/>
            <person name="Yoshinaga Y."/>
            <person name="Zwiers L.-H."/>
            <person name="Turgeon B."/>
            <person name="Goodwin S."/>
            <person name="Spatafora J."/>
            <person name="Crous P."/>
            <person name="Grigoriev I."/>
        </authorList>
    </citation>
    <scope>NUCLEOTIDE SEQUENCE</scope>
    <source>
        <strain evidence="1">CBS 109.77</strain>
    </source>
</reference>
<organism evidence="1 2">
    <name type="scientific">Melanomma pulvis-pyrius CBS 109.77</name>
    <dbReference type="NCBI Taxonomy" id="1314802"/>
    <lineage>
        <taxon>Eukaryota</taxon>
        <taxon>Fungi</taxon>
        <taxon>Dikarya</taxon>
        <taxon>Ascomycota</taxon>
        <taxon>Pezizomycotina</taxon>
        <taxon>Dothideomycetes</taxon>
        <taxon>Pleosporomycetidae</taxon>
        <taxon>Pleosporales</taxon>
        <taxon>Melanommataceae</taxon>
        <taxon>Melanomma</taxon>
    </lineage>
</organism>
<keyword evidence="2" id="KW-1185">Reference proteome</keyword>
<dbReference type="AlphaFoldDB" id="A0A6A6WQ76"/>
<feature type="non-terminal residue" evidence="1">
    <location>
        <position position="101"/>
    </location>
</feature>